<dbReference type="Proteomes" id="UP000013996">
    <property type="component" value="Unassembled WGS sequence"/>
</dbReference>
<evidence type="ECO:0000313" key="3">
    <source>
        <dbReference type="Proteomes" id="UP000013996"/>
    </source>
</evidence>
<keyword evidence="1" id="KW-0812">Transmembrane</keyword>
<protein>
    <submittedName>
        <fullName evidence="2">Uncharacterized protein</fullName>
    </submittedName>
</protein>
<evidence type="ECO:0000313" key="2">
    <source>
        <dbReference type="EMBL" id="EOQ87261.1"/>
    </source>
</evidence>
<proteinExistence type="predicted"/>
<dbReference type="AlphaFoldDB" id="A0A5E8H765"/>
<organism evidence="2 3">
    <name type="scientific">Leptospira yanagawae serovar Saopaulo str. Sao Paulo = ATCC 700523</name>
    <dbReference type="NCBI Taxonomy" id="1249483"/>
    <lineage>
        <taxon>Bacteria</taxon>
        <taxon>Pseudomonadati</taxon>
        <taxon>Spirochaetota</taxon>
        <taxon>Spirochaetia</taxon>
        <taxon>Leptospirales</taxon>
        <taxon>Leptospiraceae</taxon>
        <taxon>Leptospira</taxon>
    </lineage>
</organism>
<dbReference type="EMBL" id="AOGX02000041">
    <property type="protein sequence ID" value="EOQ87261.1"/>
    <property type="molecule type" value="Genomic_DNA"/>
</dbReference>
<feature type="transmembrane region" description="Helical" evidence="1">
    <location>
        <begin position="108"/>
        <end position="128"/>
    </location>
</feature>
<evidence type="ECO:0000256" key="1">
    <source>
        <dbReference type="SAM" id="Phobius"/>
    </source>
</evidence>
<accession>A0A5E8H765</accession>
<dbReference type="STRING" id="1249483.LEP1GSC202_0013"/>
<reference evidence="2 3" key="1">
    <citation type="submission" date="2013-04" db="EMBL/GenBank/DDBJ databases">
        <authorList>
            <person name="Harkins D.M."/>
            <person name="Durkin A.S."/>
            <person name="Brinkac L.M."/>
            <person name="Haft D.H."/>
            <person name="Selengut J.D."/>
            <person name="Sanka R."/>
            <person name="DePew J."/>
            <person name="Purushe J."/>
            <person name="Hartskeerl R.A."/>
            <person name="Ahmed A."/>
            <person name="van der Linden H."/>
            <person name="Goris M.G.A."/>
            <person name="Vinetz J.M."/>
            <person name="Sutton G.G."/>
            <person name="Nierman W.C."/>
            <person name="Fouts D.E."/>
        </authorList>
    </citation>
    <scope>NUCLEOTIDE SEQUENCE [LARGE SCALE GENOMIC DNA]</scope>
    <source>
        <strain evidence="2 3">Sao Paulo</strain>
    </source>
</reference>
<gene>
    <name evidence="2" type="ORF">LEP1GSC202_0013</name>
</gene>
<dbReference type="RefSeq" id="WP_015679076.1">
    <property type="nucleotide sequence ID" value="NZ_AOGX02000041.1"/>
</dbReference>
<name>A0A5E8H765_9LEPT</name>
<keyword evidence="1" id="KW-1133">Transmembrane helix</keyword>
<comment type="caution">
    <text evidence="2">The sequence shown here is derived from an EMBL/GenBank/DDBJ whole genome shotgun (WGS) entry which is preliminary data.</text>
</comment>
<sequence length="129" mass="15295">MAFQNNTLYQIELSERLRTFLLLSGIQNEYSIANTLSHFFQNTNISYQWDKDWALWMGYVKTMNISTESPLPFPDRAWQFGSMVPKDSDWKMDPIKSKESIISSFKPIFILVSIFTWTALYYLIIFRLL</sequence>
<keyword evidence="1" id="KW-0472">Membrane</keyword>
<dbReference type="OrthoDB" id="337141at2"/>